<feature type="domain" description="HTH lysR-type" evidence="5">
    <location>
        <begin position="1"/>
        <end position="58"/>
    </location>
</feature>
<dbReference type="PRINTS" id="PR00039">
    <property type="entry name" value="HTHLYSR"/>
</dbReference>
<dbReference type="Proteomes" id="UP000824263">
    <property type="component" value="Unassembled WGS sequence"/>
</dbReference>
<dbReference type="GO" id="GO:0000976">
    <property type="term" value="F:transcription cis-regulatory region binding"/>
    <property type="evidence" value="ECO:0007669"/>
    <property type="project" value="TreeGrafter"/>
</dbReference>
<dbReference type="PROSITE" id="PS50931">
    <property type="entry name" value="HTH_LYSR"/>
    <property type="match status" value="1"/>
</dbReference>
<evidence type="ECO:0000256" key="3">
    <source>
        <dbReference type="ARBA" id="ARBA00023125"/>
    </source>
</evidence>
<comment type="caution">
    <text evidence="6">The sequence shown here is derived from an EMBL/GenBank/DDBJ whole genome shotgun (WGS) entry which is preliminary data.</text>
</comment>
<dbReference type="SUPFAM" id="SSF46785">
    <property type="entry name" value="Winged helix' DNA-binding domain"/>
    <property type="match status" value="1"/>
</dbReference>
<dbReference type="Pfam" id="PF00126">
    <property type="entry name" value="HTH_1"/>
    <property type="match status" value="1"/>
</dbReference>
<proteinExistence type="inferred from homology"/>
<dbReference type="InterPro" id="IPR005119">
    <property type="entry name" value="LysR_subst-bd"/>
</dbReference>
<dbReference type="Gene3D" id="3.40.190.290">
    <property type="match status" value="1"/>
</dbReference>
<evidence type="ECO:0000256" key="4">
    <source>
        <dbReference type="ARBA" id="ARBA00023163"/>
    </source>
</evidence>
<evidence type="ECO:0000313" key="6">
    <source>
        <dbReference type="EMBL" id="HIW84092.1"/>
    </source>
</evidence>
<gene>
    <name evidence="6" type="ORF">H9873_07215</name>
</gene>
<accession>A0A9D1RAP3</accession>
<reference evidence="6" key="2">
    <citation type="submission" date="2021-04" db="EMBL/GenBank/DDBJ databases">
        <authorList>
            <person name="Gilroy R."/>
        </authorList>
    </citation>
    <scope>NUCLEOTIDE SEQUENCE</scope>
    <source>
        <strain evidence="6">ChiSxjej1B13-11762</strain>
    </source>
</reference>
<dbReference type="PANTHER" id="PTHR30126">
    <property type="entry name" value="HTH-TYPE TRANSCRIPTIONAL REGULATOR"/>
    <property type="match status" value="1"/>
</dbReference>
<evidence type="ECO:0000256" key="2">
    <source>
        <dbReference type="ARBA" id="ARBA00023015"/>
    </source>
</evidence>
<dbReference type="FunFam" id="1.10.10.10:FF:000001">
    <property type="entry name" value="LysR family transcriptional regulator"/>
    <property type="match status" value="1"/>
</dbReference>
<organism evidence="6 7">
    <name type="scientific">Candidatus Dorea gallistercoris</name>
    <dbReference type="NCBI Taxonomy" id="2838542"/>
    <lineage>
        <taxon>Bacteria</taxon>
        <taxon>Bacillati</taxon>
        <taxon>Bacillota</taxon>
        <taxon>Clostridia</taxon>
        <taxon>Lachnospirales</taxon>
        <taxon>Lachnospiraceae</taxon>
        <taxon>Dorea</taxon>
    </lineage>
</organism>
<dbReference type="Pfam" id="PF03466">
    <property type="entry name" value="LysR_substrate"/>
    <property type="match status" value="1"/>
</dbReference>
<keyword evidence="2" id="KW-0805">Transcription regulation</keyword>
<dbReference type="PANTHER" id="PTHR30126:SF5">
    <property type="entry name" value="HTH-TYPE TRANSCRIPTIONAL ACTIVATOR CMPR"/>
    <property type="match status" value="1"/>
</dbReference>
<dbReference type="InterPro" id="IPR000847">
    <property type="entry name" value="LysR_HTH_N"/>
</dbReference>
<dbReference type="AlphaFoldDB" id="A0A9D1RAP3"/>
<reference evidence="6" key="1">
    <citation type="journal article" date="2021" name="PeerJ">
        <title>Extensive microbial diversity within the chicken gut microbiome revealed by metagenomics and culture.</title>
        <authorList>
            <person name="Gilroy R."/>
            <person name="Ravi A."/>
            <person name="Getino M."/>
            <person name="Pursley I."/>
            <person name="Horton D.L."/>
            <person name="Alikhan N.F."/>
            <person name="Baker D."/>
            <person name="Gharbi K."/>
            <person name="Hall N."/>
            <person name="Watson M."/>
            <person name="Adriaenssens E.M."/>
            <person name="Foster-Nyarko E."/>
            <person name="Jarju S."/>
            <person name="Secka A."/>
            <person name="Antonio M."/>
            <person name="Oren A."/>
            <person name="Chaudhuri R.R."/>
            <person name="La Ragione R."/>
            <person name="Hildebrand F."/>
            <person name="Pallen M.J."/>
        </authorList>
    </citation>
    <scope>NUCLEOTIDE SEQUENCE</scope>
    <source>
        <strain evidence="6">ChiSxjej1B13-11762</strain>
    </source>
</reference>
<evidence type="ECO:0000313" key="7">
    <source>
        <dbReference type="Proteomes" id="UP000824263"/>
    </source>
</evidence>
<keyword evidence="3" id="KW-0238">DNA-binding</keyword>
<dbReference type="GO" id="GO:0003700">
    <property type="term" value="F:DNA-binding transcription factor activity"/>
    <property type="evidence" value="ECO:0007669"/>
    <property type="project" value="InterPro"/>
</dbReference>
<name>A0A9D1RAP3_9FIRM</name>
<dbReference type="InterPro" id="IPR036388">
    <property type="entry name" value="WH-like_DNA-bd_sf"/>
</dbReference>
<dbReference type="Gene3D" id="1.10.10.10">
    <property type="entry name" value="Winged helix-like DNA-binding domain superfamily/Winged helix DNA-binding domain"/>
    <property type="match status" value="1"/>
</dbReference>
<keyword evidence="4" id="KW-0804">Transcription</keyword>
<dbReference type="CDD" id="cd05466">
    <property type="entry name" value="PBP2_LTTR_substrate"/>
    <property type="match status" value="1"/>
</dbReference>
<evidence type="ECO:0000256" key="1">
    <source>
        <dbReference type="ARBA" id="ARBA00009437"/>
    </source>
</evidence>
<dbReference type="EMBL" id="DXGF01000132">
    <property type="protein sequence ID" value="HIW84092.1"/>
    <property type="molecule type" value="Genomic_DNA"/>
</dbReference>
<protein>
    <submittedName>
        <fullName evidence="6">LysR family transcriptional regulator</fullName>
    </submittedName>
</protein>
<dbReference type="InterPro" id="IPR036390">
    <property type="entry name" value="WH_DNA-bd_sf"/>
</dbReference>
<evidence type="ECO:0000259" key="5">
    <source>
        <dbReference type="PROSITE" id="PS50931"/>
    </source>
</evidence>
<dbReference type="SUPFAM" id="SSF53850">
    <property type="entry name" value="Periplasmic binding protein-like II"/>
    <property type="match status" value="1"/>
</dbReference>
<comment type="similarity">
    <text evidence="1">Belongs to the LysR transcriptional regulatory family.</text>
</comment>
<sequence>MELKYLNTFRTVVETGSFRAAAEKLNYTQSAITFQMGQLEQELSVKLFEKSGRNMVLTQAGELLVPYVDEVFQSVEKLRYFENDLADCQGSIHIGVGETLLCYKIPTALKKFCQQAPKAQIYLRSMNCYDIRNELLRGSLDLGIFYEDIGGFGSSLITYPIGDFPLVLVASPETRRRFPDFVTPDQTLSVPLVINEPTCVFRQIFEEYLRRKSITLDHTIEMWSIPTIKNLVKSDVGISYLPEFTVREELEAGELEIVPTEISHNRITAVCAHNKNKWISPLMRMMIGLSGSIA</sequence>